<dbReference type="InterPro" id="IPR043129">
    <property type="entry name" value="ATPase_NBD"/>
</dbReference>
<name>A0A844FXV3_9BACT</name>
<comment type="similarity">
    <text evidence="1">Belongs to the ROK (NagC/XylR) family.</text>
</comment>
<organism evidence="2 3">
    <name type="scientific">Victivallis lenta</name>
    <dbReference type="NCBI Taxonomy" id="2606640"/>
    <lineage>
        <taxon>Bacteria</taxon>
        <taxon>Pseudomonadati</taxon>
        <taxon>Lentisphaerota</taxon>
        <taxon>Lentisphaeria</taxon>
        <taxon>Victivallales</taxon>
        <taxon>Victivallaceae</taxon>
        <taxon>Victivallis</taxon>
    </lineage>
</organism>
<evidence type="ECO:0000256" key="1">
    <source>
        <dbReference type="ARBA" id="ARBA00006479"/>
    </source>
</evidence>
<dbReference type="RefSeq" id="WP_154417002.1">
    <property type="nucleotide sequence ID" value="NZ_VUNS01000002.1"/>
</dbReference>
<sequence>MIKLSEENPVMAGSSAHTVLRLFYENGPASQMEIARKLRITKAASNQHFSRLIEENYITESAVQPNPRGRPSQVWQIDSARNFFLGLTVEDGALGAVLTDFSENVLIRANRHLHDRADQTALLKLLDDLLKTILNKISKLGGRLLQCFAAIPGMIDQEGLITNCPNFHALDGLNLDQLLAERYSIPVFSDACSNAYIAAECRNISQDSTIMILNWSDGIGLSVICNGVPLQWPAVNVKRFRGLWDFSHIRIVKEGRLCHCGKRGCLEAYYGGNALVELNPELHVSSAEELANAVINDAAGARRVVSEAAAALAEQLYWVIELFGIDTVIFSGTLASAFEYYHRAFCDRLKSFYTDEEFAVFSIRQGDPSPENIQLGAALVAKNFFFYPQRLRNSRGIWNKTGKLNPLSK</sequence>
<dbReference type="Gene3D" id="3.30.420.40">
    <property type="match status" value="2"/>
</dbReference>
<dbReference type="Gene3D" id="1.10.10.10">
    <property type="entry name" value="Winged helix-like DNA-binding domain superfamily/Winged helix DNA-binding domain"/>
    <property type="match status" value="1"/>
</dbReference>
<dbReference type="PANTHER" id="PTHR18964:SF149">
    <property type="entry name" value="BIFUNCTIONAL UDP-N-ACETYLGLUCOSAMINE 2-EPIMERASE_N-ACETYLMANNOSAMINE KINASE"/>
    <property type="match status" value="1"/>
</dbReference>
<dbReference type="SUPFAM" id="SSF53067">
    <property type="entry name" value="Actin-like ATPase domain"/>
    <property type="match status" value="2"/>
</dbReference>
<evidence type="ECO:0000313" key="3">
    <source>
        <dbReference type="Proteomes" id="UP000435649"/>
    </source>
</evidence>
<dbReference type="Proteomes" id="UP000435649">
    <property type="component" value="Unassembled WGS sequence"/>
</dbReference>
<dbReference type="Pfam" id="PF13412">
    <property type="entry name" value="HTH_24"/>
    <property type="match status" value="1"/>
</dbReference>
<dbReference type="SUPFAM" id="SSF46785">
    <property type="entry name" value="Winged helix' DNA-binding domain"/>
    <property type="match status" value="1"/>
</dbReference>
<dbReference type="InterPro" id="IPR036388">
    <property type="entry name" value="WH-like_DNA-bd_sf"/>
</dbReference>
<reference evidence="2 3" key="1">
    <citation type="submission" date="2019-08" db="EMBL/GenBank/DDBJ databases">
        <title>In-depth cultivation of the pig gut microbiome towards novel bacterial diversity and tailored functional studies.</title>
        <authorList>
            <person name="Wylensek D."/>
            <person name="Hitch T.C.A."/>
            <person name="Clavel T."/>
        </authorList>
    </citation>
    <scope>NUCLEOTIDE SEQUENCE [LARGE SCALE GENOMIC DNA]</scope>
    <source>
        <strain evidence="2 3">BBE-744-WT-12</strain>
    </source>
</reference>
<comment type="caution">
    <text evidence="2">The sequence shown here is derived from an EMBL/GenBank/DDBJ whole genome shotgun (WGS) entry which is preliminary data.</text>
</comment>
<gene>
    <name evidence="2" type="ORF">FYJ85_03500</name>
</gene>
<dbReference type="InterPro" id="IPR000600">
    <property type="entry name" value="ROK"/>
</dbReference>
<dbReference type="EMBL" id="VUNS01000002">
    <property type="protein sequence ID" value="MST96110.1"/>
    <property type="molecule type" value="Genomic_DNA"/>
</dbReference>
<dbReference type="AlphaFoldDB" id="A0A844FXV3"/>
<dbReference type="InterPro" id="IPR036390">
    <property type="entry name" value="WH_DNA-bd_sf"/>
</dbReference>
<protein>
    <submittedName>
        <fullName evidence="2">ROK family protein</fullName>
    </submittedName>
</protein>
<dbReference type="Pfam" id="PF00480">
    <property type="entry name" value="ROK"/>
    <property type="match status" value="1"/>
</dbReference>
<evidence type="ECO:0000313" key="2">
    <source>
        <dbReference type="EMBL" id="MST96110.1"/>
    </source>
</evidence>
<dbReference type="PANTHER" id="PTHR18964">
    <property type="entry name" value="ROK (REPRESSOR, ORF, KINASE) FAMILY"/>
    <property type="match status" value="1"/>
</dbReference>
<keyword evidence="3" id="KW-1185">Reference proteome</keyword>
<accession>A0A844FXV3</accession>
<proteinExistence type="inferred from homology"/>